<dbReference type="PROSITE" id="PS51272">
    <property type="entry name" value="SLH"/>
    <property type="match status" value="3"/>
</dbReference>
<name>A0A6N6NMB1_9ACTN</name>
<dbReference type="InterPro" id="IPR017853">
    <property type="entry name" value="GH"/>
</dbReference>
<gene>
    <name evidence="4" type="ORF">F8C90_08340</name>
</gene>
<dbReference type="GO" id="GO:0003796">
    <property type="term" value="F:lysozyme activity"/>
    <property type="evidence" value="ECO:0007669"/>
    <property type="project" value="InterPro"/>
</dbReference>
<feature type="domain" description="SLH" evidence="3">
    <location>
        <begin position="300"/>
        <end position="362"/>
    </location>
</feature>
<dbReference type="GO" id="GO:0016998">
    <property type="term" value="P:cell wall macromolecule catabolic process"/>
    <property type="evidence" value="ECO:0007669"/>
    <property type="project" value="InterPro"/>
</dbReference>
<dbReference type="GO" id="GO:0016052">
    <property type="term" value="P:carbohydrate catabolic process"/>
    <property type="evidence" value="ECO:0007669"/>
    <property type="project" value="TreeGrafter"/>
</dbReference>
<dbReference type="GO" id="GO:0009253">
    <property type="term" value="P:peptidoglycan catabolic process"/>
    <property type="evidence" value="ECO:0007669"/>
    <property type="project" value="InterPro"/>
</dbReference>
<dbReference type="PANTHER" id="PTHR34135:SF2">
    <property type="entry name" value="LYSOZYME"/>
    <property type="match status" value="1"/>
</dbReference>
<dbReference type="PANTHER" id="PTHR34135">
    <property type="entry name" value="LYSOZYME"/>
    <property type="match status" value="1"/>
</dbReference>
<evidence type="ECO:0000256" key="1">
    <source>
        <dbReference type="ARBA" id="ARBA00010646"/>
    </source>
</evidence>
<reference evidence="4 5" key="1">
    <citation type="submission" date="2019-09" db="EMBL/GenBank/DDBJ databases">
        <title>Whole genome shotgun sequencing (WGS) of Ellagibacter isourolithinifaciens DSM 104140(T) and Adlercreutzia muris DSM 29508(T).</title>
        <authorList>
            <person name="Stoll D.A."/>
            <person name="Danylec N."/>
            <person name="Huch M."/>
        </authorList>
    </citation>
    <scope>NUCLEOTIDE SEQUENCE [LARGE SCALE GENOMIC DNA]</scope>
    <source>
        <strain evidence="4 5">DSM 104140</strain>
    </source>
</reference>
<organism evidence="4 5">
    <name type="scientific">Ellagibacter isourolithinifaciens</name>
    <dbReference type="NCBI Taxonomy" id="2137581"/>
    <lineage>
        <taxon>Bacteria</taxon>
        <taxon>Bacillati</taxon>
        <taxon>Actinomycetota</taxon>
        <taxon>Coriobacteriia</taxon>
        <taxon>Eggerthellales</taxon>
        <taxon>Eggerthellaceae</taxon>
        <taxon>Ellagibacter</taxon>
    </lineage>
</organism>
<dbReference type="AlphaFoldDB" id="A0A6N6NMB1"/>
<sequence>MAILRHWSICALSALILAAVCALCIVAPGCALAAEADAQADDANSWRFADGQLLTVPGLGGISLLSSESYTEFDATLTPNGYATVNRQTGSQRLIPGAISKGIDVSEHNRTIDWEAVKNDGVKFAIIRVGYGNDLTNQDDKYWLRNVSECERLGIPYGVYIYSYAKNADMARSEADHVLRLIKGHDLSYPVYFDMEDKSQLNATGGDPTELAKIASAFCEKIEAAGYDVGIYANRNWFTNYLTDPVFDNWVRWVAEYGVSQCQYGGEYGMWQLSSGGRVKGIDYPADDEGGRVDVNLMYRAGYSSDVAAGDWFVESGAFDYVVIREIMGNYSGTNHFGPYDTITRAQVATILWRLAGSPASSVSQPFSDADPNEYYYNALCWAKEIGVSTGYSGTDSFGPNDPVTREQLATLFARYASVVDGRDTSSDCSAMNSKNGADEVSDYAREAMGWAVDTGLIAGVNGTDLEPGGTAWRASMAEMVKRYSSF</sequence>
<feature type="domain" description="SLH" evidence="3">
    <location>
        <begin position="363"/>
        <end position="427"/>
    </location>
</feature>
<dbReference type="OrthoDB" id="3173003at2"/>
<evidence type="ECO:0000259" key="3">
    <source>
        <dbReference type="PROSITE" id="PS51272"/>
    </source>
</evidence>
<dbReference type="RefSeq" id="WP_158050068.1">
    <property type="nucleotide sequence ID" value="NZ_WAJR01000023.1"/>
</dbReference>
<keyword evidence="5" id="KW-1185">Reference proteome</keyword>
<dbReference type="EMBL" id="WAJR01000023">
    <property type="protein sequence ID" value="KAB1638691.1"/>
    <property type="molecule type" value="Genomic_DNA"/>
</dbReference>
<evidence type="ECO:0000313" key="4">
    <source>
        <dbReference type="EMBL" id="KAB1638691.1"/>
    </source>
</evidence>
<comment type="similarity">
    <text evidence="1">Belongs to the glycosyl hydrolase 25 family.</text>
</comment>
<proteinExistence type="inferred from homology"/>
<feature type="signal peptide" evidence="2">
    <location>
        <begin position="1"/>
        <end position="33"/>
    </location>
</feature>
<evidence type="ECO:0000313" key="5">
    <source>
        <dbReference type="Proteomes" id="UP000468668"/>
    </source>
</evidence>
<dbReference type="CDD" id="cd06414">
    <property type="entry name" value="GH25_LytC-like"/>
    <property type="match status" value="1"/>
</dbReference>
<dbReference type="Pfam" id="PF00395">
    <property type="entry name" value="SLH"/>
    <property type="match status" value="1"/>
</dbReference>
<keyword evidence="2" id="KW-0732">Signal</keyword>
<evidence type="ECO:0000256" key="2">
    <source>
        <dbReference type="SAM" id="SignalP"/>
    </source>
</evidence>
<dbReference type="PROSITE" id="PS51904">
    <property type="entry name" value="GLYCOSYL_HYDROL_F25_2"/>
    <property type="match status" value="1"/>
</dbReference>
<dbReference type="Proteomes" id="UP000468668">
    <property type="component" value="Unassembled WGS sequence"/>
</dbReference>
<dbReference type="InterPro" id="IPR001119">
    <property type="entry name" value="SLH_dom"/>
</dbReference>
<feature type="chain" id="PRO_5026884938" description="SLH domain-containing protein" evidence="2">
    <location>
        <begin position="34"/>
        <end position="487"/>
    </location>
</feature>
<accession>A0A6N6NMB1</accession>
<comment type="caution">
    <text evidence="4">The sequence shown here is derived from an EMBL/GenBank/DDBJ whole genome shotgun (WGS) entry which is preliminary data.</text>
</comment>
<dbReference type="Gene3D" id="3.20.20.80">
    <property type="entry name" value="Glycosidases"/>
    <property type="match status" value="1"/>
</dbReference>
<feature type="domain" description="SLH" evidence="3">
    <location>
        <begin position="432"/>
        <end position="487"/>
    </location>
</feature>
<protein>
    <recommendedName>
        <fullName evidence="3">SLH domain-containing protein</fullName>
    </recommendedName>
</protein>
<dbReference type="Pfam" id="PF01183">
    <property type="entry name" value="Glyco_hydro_25"/>
    <property type="match status" value="1"/>
</dbReference>
<dbReference type="SUPFAM" id="SSF51445">
    <property type="entry name" value="(Trans)glycosidases"/>
    <property type="match status" value="1"/>
</dbReference>
<dbReference type="InterPro" id="IPR002053">
    <property type="entry name" value="Glyco_hydro_25"/>
</dbReference>
<dbReference type="GeneID" id="98658414"/>